<dbReference type="GO" id="GO:0003735">
    <property type="term" value="F:structural constituent of ribosome"/>
    <property type="evidence" value="ECO:0007669"/>
    <property type="project" value="InterPro"/>
</dbReference>
<reference evidence="11" key="1">
    <citation type="submission" date="2020-10" db="EMBL/GenBank/DDBJ databases">
        <authorList>
            <person name="Gilroy R."/>
        </authorList>
    </citation>
    <scope>NUCLEOTIDE SEQUENCE</scope>
    <source>
        <strain evidence="11">G3-3990</strain>
    </source>
</reference>
<evidence type="ECO:0000256" key="4">
    <source>
        <dbReference type="ARBA" id="ARBA00022980"/>
    </source>
</evidence>
<keyword evidence="3 7" id="KW-0694">RNA-binding</keyword>
<comment type="function">
    <text evidence="7 10">This protein binds specifically to 23S rRNA; its binding is stimulated by other ribosomal proteins, e.g., L4, L17, and L20. It is important during the early stages of 50S assembly. It makes multiple contacts with different domains of the 23S rRNA in the assembled 50S subunit and ribosome.</text>
</comment>
<dbReference type="PANTHER" id="PTHR13501">
    <property type="entry name" value="CHLOROPLAST 50S RIBOSOMAL PROTEIN L22-RELATED"/>
    <property type="match status" value="1"/>
</dbReference>
<evidence type="ECO:0000313" key="12">
    <source>
        <dbReference type="Proteomes" id="UP000823641"/>
    </source>
</evidence>
<evidence type="ECO:0000256" key="5">
    <source>
        <dbReference type="ARBA" id="ARBA00023274"/>
    </source>
</evidence>
<dbReference type="InterPro" id="IPR005727">
    <property type="entry name" value="Ribosomal_uL22_bac/chlpt-type"/>
</dbReference>
<dbReference type="InterPro" id="IPR047867">
    <property type="entry name" value="Ribosomal_uL22_bac/org-type"/>
</dbReference>
<accession>A0A9D9N3S7</accession>
<dbReference type="InterPro" id="IPR001063">
    <property type="entry name" value="Ribosomal_uL22"/>
</dbReference>
<gene>
    <name evidence="7 11" type="primary">rplV</name>
    <name evidence="11" type="ORF">IAA73_02710</name>
</gene>
<evidence type="ECO:0000256" key="7">
    <source>
        <dbReference type="HAMAP-Rule" id="MF_01331"/>
    </source>
</evidence>
<dbReference type="GO" id="GO:0019843">
    <property type="term" value="F:rRNA binding"/>
    <property type="evidence" value="ECO:0007669"/>
    <property type="project" value="UniProtKB-UniRule"/>
</dbReference>
<evidence type="ECO:0000256" key="6">
    <source>
        <dbReference type="ARBA" id="ARBA00035207"/>
    </source>
</evidence>
<comment type="caution">
    <text evidence="11">The sequence shown here is derived from an EMBL/GenBank/DDBJ whole genome shotgun (WGS) entry which is preliminary data.</text>
</comment>
<dbReference type="AlphaFoldDB" id="A0A9D9N3S7"/>
<dbReference type="InterPro" id="IPR036394">
    <property type="entry name" value="Ribosomal_uL22_sf"/>
</dbReference>
<evidence type="ECO:0000256" key="2">
    <source>
        <dbReference type="ARBA" id="ARBA00022730"/>
    </source>
</evidence>
<dbReference type="PANTHER" id="PTHR13501:SF8">
    <property type="entry name" value="LARGE RIBOSOMAL SUBUNIT PROTEIN UL22M"/>
    <property type="match status" value="1"/>
</dbReference>
<comment type="subunit">
    <text evidence="7 9">Part of the 50S ribosomal subunit.</text>
</comment>
<dbReference type="Gene3D" id="3.90.470.10">
    <property type="entry name" value="Ribosomal protein L22/L17"/>
    <property type="match status" value="1"/>
</dbReference>
<proteinExistence type="inferred from homology"/>
<comment type="similarity">
    <text evidence="1 7 8">Belongs to the universal ribosomal protein uL22 family.</text>
</comment>
<evidence type="ECO:0000256" key="3">
    <source>
        <dbReference type="ARBA" id="ARBA00022884"/>
    </source>
</evidence>
<dbReference type="GO" id="GO:0022625">
    <property type="term" value="C:cytosolic large ribosomal subunit"/>
    <property type="evidence" value="ECO:0007669"/>
    <property type="project" value="TreeGrafter"/>
</dbReference>
<keyword evidence="2 7" id="KW-0699">rRNA-binding</keyword>
<keyword evidence="4 7" id="KW-0689">Ribosomal protein</keyword>
<keyword evidence="5 7" id="KW-0687">Ribonucleoprotein</keyword>
<reference evidence="11" key="2">
    <citation type="journal article" date="2021" name="PeerJ">
        <title>Extensive microbial diversity within the chicken gut microbiome revealed by metagenomics and culture.</title>
        <authorList>
            <person name="Gilroy R."/>
            <person name="Ravi A."/>
            <person name="Getino M."/>
            <person name="Pursley I."/>
            <person name="Horton D.L."/>
            <person name="Alikhan N.F."/>
            <person name="Baker D."/>
            <person name="Gharbi K."/>
            <person name="Hall N."/>
            <person name="Watson M."/>
            <person name="Adriaenssens E.M."/>
            <person name="Foster-Nyarko E."/>
            <person name="Jarju S."/>
            <person name="Secka A."/>
            <person name="Antonio M."/>
            <person name="Oren A."/>
            <person name="Chaudhuri R.R."/>
            <person name="La Ragione R."/>
            <person name="Hildebrand F."/>
            <person name="Pallen M.J."/>
        </authorList>
    </citation>
    <scope>NUCLEOTIDE SEQUENCE</scope>
    <source>
        <strain evidence="11">G3-3990</strain>
    </source>
</reference>
<dbReference type="CDD" id="cd00336">
    <property type="entry name" value="Ribosomal_L22"/>
    <property type="match status" value="1"/>
</dbReference>
<comment type="function">
    <text evidence="7">The globular domain of the protein is located near the polypeptide exit tunnel on the outside of the subunit, while an extended beta-hairpin is found that lines the wall of the exit tunnel in the center of the 70S ribosome.</text>
</comment>
<dbReference type="Pfam" id="PF00237">
    <property type="entry name" value="Ribosomal_L22"/>
    <property type="match status" value="1"/>
</dbReference>
<evidence type="ECO:0000256" key="10">
    <source>
        <dbReference type="RuleBase" id="RU004008"/>
    </source>
</evidence>
<dbReference type="HAMAP" id="MF_01331_B">
    <property type="entry name" value="Ribosomal_uL22_B"/>
    <property type="match status" value="1"/>
</dbReference>
<name>A0A9D9N3S7_9BACT</name>
<evidence type="ECO:0000256" key="9">
    <source>
        <dbReference type="RuleBase" id="RU004006"/>
    </source>
</evidence>
<dbReference type="SUPFAM" id="SSF54843">
    <property type="entry name" value="Ribosomal protein L22"/>
    <property type="match status" value="1"/>
</dbReference>
<dbReference type="Proteomes" id="UP000823641">
    <property type="component" value="Unassembled WGS sequence"/>
</dbReference>
<dbReference type="GO" id="GO:0006412">
    <property type="term" value="P:translation"/>
    <property type="evidence" value="ECO:0007669"/>
    <property type="project" value="UniProtKB-UniRule"/>
</dbReference>
<organism evidence="11 12">
    <name type="scientific">Candidatus Gallipaludibacter merdavium</name>
    <dbReference type="NCBI Taxonomy" id="2840839"/>
    <lineage>
        <taxon>Bacteria</taxon>
        <taxon>Pseudomonadati</taxon>
        <taxon>Bacteroidota</taxon>
        <taxon>Bacteroidia</taxon>
        <taxon>Bacteroidales</taxon>
        <taxon>Candidatus Gallipaludibacter</taxon>
    </lineage>
</organism>
<dbReference type="EMBL" id="JADIMG010000028">
    <property type="protein sequence ID" value="MBO8459229.1"/>
    <property type="molecule type" value="Genomic_DNA"/>
</dbReference>
<evidence type="ECO:0000256" key="1">
    <source>
        <dbReference type="ARBA" id="ARBA00009451"/>
    </source>
</evidence>
<evidence type="ECO:0000313" key="11">
    <source>
        <dbReference type="EMBL" id="MBO8459229.1"/>
    </source>
</evidence>
<sequence>MGARKKISADARKEARKSLYFAKLNDVPTSPRKMRLLADLIRGMEVNKALGVLKFSTKEASVRMEKLLRSAIANWETKTEQKADSATLYVSAVYVDAASTLKRLRTAPRGRGYRIRKRSNHVTIFVDTKNTNDTQN</sequence>
<protein>
    <recommendedName>
        <fullName evidence="6 7">Large ribosomal subunit protein uL22</fullName>
    </recommendedName>
</protein>
<evidence type="ECO:0000256" key="8">
    <source>
        <dbReference type="RuleBase" id="RU004005"/>
    </source>
</evidence>
<dbReference type="NCBIfam" id="TIGR01044">
    <property type="entry name" value="rplV_bact"/>
    <property type="match status" value="1"/>
</dbReference>